<comment type="caution">
    <text evidence="2">The sequence shown here is derived from an EMBL/GenBank/DDBJ whole genome shotgun (WGS) entry which is preliminary data.</text>
</comment>
<proteinExistence type="predicted"/>
<evidence type="ECO:0000313" key="3">
    <source>
        <dbReference type="Proteomes" id="UP000318288"/>
    </source>
</evidence>
<dbReference type="RefSeq" id="WP_146457389.1">
    <property type="nucleotide sequence ID" value="NZ_SJPW01000003.1"/>
</dbReference>
<gene>
    <name evidence="2" type="ORF">Poly51_22850</name>
</gene>
<feature type="domain" description="HTH cro/C1-type" evidence="1">
    <location>
        <begin position="79"/>
        <end position="134"/>
    </location>
</feature>
<dbReference type="Proteomes" id="UP000318288">
    <property type="component" value="Unassembled WGS sequence"/>
</dbReference>
<dbReference type="CDD" id="cd00093">
    <property type="entry name" value="HTH_XRE"/>
    <property type="match status" value="1"/>
</dbReference>
<sequence>MQFFLFHWTDKIVEFFLNPTSQDESKPKLPRMNDDERIAYEQAVALEILGKEANIAAARLLIPELLERIRFSVELVAQLREARQRAGVSLDEMQERTGIQKSALSRLENSHNPNPTLSTLRRYAEAIGMRLDVSLSEAG</sequence>
<name>A0A5C6F589_9BACT</name>
<dbReference type="OrthoDB" id="292530at2"/>
<organism evidence="2 3">
    <name type="scientific">Rubripirellula tenax</name>
    <dbReference type="NCBI Taxonomy" id="2528015"/>
    <lineage>
        <taxon>Bacteria</taxon>
        <taxon>Pseudomonadati</taxon>
        <taxon>Planctomycetota</taxon>
        <taxon>Planctomycetia</taxon>
        <taxon>Pirellulales</taxon>
        <taxon>Pirellulaceae</taxon>
        <taxon>Rubripirellula</taxon>
    </lineage>
</organism>
<reference evidence="2 3" key="1">
    <citation type="submission" date="2019-02" db="EMBL/GenBank/DDBJ databases">
        <title>Deep-cultivation of Planctomycetes and their phenomic and genomic characterization uncovers novel biology.</title>
        <authorList>
            <person name="Wiegand S."/>
            <person name="Jogler M."/>
            <person name="Boedeker C."/>
            <person name="Pinto D."/>
            <person name="Vollmers J."/>
            <person name="Rivas-Marin E."/>
            <person name="Kohn T."/>
            <person name="Peeters S.H."/>
            <person name="Heuer A."/>
            <person name="Rast P."/>
            <person name="Oberbeckmann S."/>
            <person name="Bunk B."/>
            <person name="Jeske O."/>
            <person name="Meyerdierks A."/>
            <person name="Storesund J.E."/>
            <person name="Kallscheuer N."/>
            <person name="Luecker S."/>
            <person name="Lage O.M."/>
            <person name="Pohl T."/>
            <person name="Merkel B.J."/>
            <person name="Hornburger P."/>
            <person name="Mueller R.-W."/>
            <person name="Bruemmer F."/>
            <person name="Labrenz M."/>
            <person name="Spormann A.M."/>
            <person name="Op Den Camp H."/>
            <person name="Overmann J."/>
            <person name="Amann R."/>
            <person name="Jetten M.S.M."/>
            <person name="Mascher T."/>
            <person name="Medema M.H."/>
            <person name="Devos D.P."/>
            <person name="Kaster A.-K."/>
            <person name="Ovreas L."/>
            <person name="Rohde M."/>
            <person name="Galperin M.Y."/>
            <person name="Jogler C."/>
        </authorList>
    </citation>
    <scope>NUCLEOTIDE SEQUENCE [LARGE SCALE GENOMIC DNA]</scope>
    <source>
        <strain evidence="2 3">Poly51</strain>
    </source>
</reference>
<dbReference type="SMART" id="SM00530">
    <property type="entry name" value="HTH_XRE"/>
    <property type="match status" value="1"/>
</dbReference>
<accession>A0A5C6F589</accession>
<dbReference type="GO" id="GO:0003677">
    <property type="term" value="F:DNA binding"/>
    <property type="evidence" value="ECO:0007669"/>
    <property type="project" value="InterPro"/>
</dbReference>
<dbReference type="Gene3D" id="1.10.260.40">
    <property type="entry name" value="lambda repressor-like DNA-binding domains"/>
    <property type="match status" value="1"/>
</dbReference>
<evidence type="ECO:0000313" key="2">
    <source>
        <dbReference type="EMBL" id="TWU56375.1"/>
    </source>
</evidence>
<dbReference type="InterPro" id="IPR010982">
    <property type="entry name" value="Lambda_DNA-bd_dom_sf"/>
</dbReference>
<keyword evidence="3" id="KW-1185">Reference proteome</keyword>
<dbReference type="AlphaFoldDB" id="A0A5C6F589"/>
<dbReference type="SUPFAM" id="SSF47413">
    <property type="entry name" value="lambda repressor-like DNA-binding domains"/>
    <property type="match status" value="1"/>
</dbReference>
<dbReference type="PROSITE" id="PS50943">
    <property type="entry name" value="HTH_CROC1"/>
    <property type="match status" value="1"/>
</dbReference>
<dbReference type="InterPro" id="IPR001387">
    <property type="entry name" value="Cro/C1-type_HTH"/>
</dbReference>
<protein>
    <submittedName>
        <fullName evidence="2">Helix-turn-helix domain protein</fullName>
    </submittedName>
</protein>
<dbReference type="EMBL" id="SJPW01000003">
    <property type="protein sequence ID" value="TWU56375.1"/>
    <property type="molecule type" value="Genomic_DNA"/>
</dbReference>
<dbReference type="Pfam" id="PF13560">
    <property type="entry name" value="HTH_31"/>
    <property type="match status" value="1"/>
</dbReference>
<evidence type="ECO:0000259" key="1">
    <source>
        <dbReference type="PROSITE" id="PS50943"/>
    </source>
</evidence>